<reference evidence="1 2" key="1">
    <citation type="submission" date="2018-04" db="EMBL/GenBank/DDBJ databases">
        <title>Genome sequencing of Flavobacterium sp. HYN0059.</title>
        <authorList>
            <person name="Yi H."/>
            <person name="Baek C."/>
        </authorList>
    </citation>
    <scope>NUCLEOTIDE SEQUENCE [LARGE SCALE GENOMIC DNA]</scope>
    <source>
        <strain evidence="1 2">HYN0059</strain>
    </source>
</reference>
<dbReference type="KEGG" id="falb:HYN59_10330"/>
<sequence>MAASAVAITLLTVGVNEVSAQTPIKTEQHETKTGDIDTNVLPEGVKIITGTVFDQQGLPLPGANIKVKGSIAPGVQTDFDGNFVIQASPREKLEVTFVGMKTQVVTVGFSATVPDVIMYDDPYIFMGEIIVEYKKLRISVASQYMFDY</sequence>
<evidence type="ECO:0000313" key="2">
    <source>
        <dbReference type="Proteomes" id="UP000244929"/>
    </source>
</evidence>
<organism evidence="1 2">
    <name type="scientific">Flavobacterium album</name>
    <dbReference type="NCBI Taxonomy" id="2175091"/>
    <lineage>
        <taxon>Bacteria</taxon>
        <taxon>Pseudomonadati</taxon>
        <taxon>Bacteroidota</taxon>
        <taxon>Flavobacteriia</taxon>
        <taxon>Flavobacteriales</taxon>
        <taxon>Flavobacteriaceae</taxon>
        <taxon>Flavobacterium</taxon>
    </lineage>
</organism>
<dbReference type="InterPro" id="IPR008969">
    <property type="entry name" value="CarboxyPept-like_regulatory"/>
</dbReference>
<dbReference type="Proteomes" id="UP000244929">
    <property type="component" value="Chromosome"/>
</dbReference>
<dbReference type="Gene3D" id="2.60.40.1120">
    <property type="entry name" value="Carboxypeptidase-like, regulatory domain"/>
    <property type="match status" value="1"/>
</dbReference>
<protein>
    <recommendedName>
        <fullName evidence="3">TonB-dependent receptor</fullName>
    </recommendedName>
</protein>
<gene>
    <name evidence="1" type="ORF">HYN59_10330</name>
</gene>
<name>A0A2S1R2W1_9FLAO</name>
<keyword evidence="2" id="KW-1185">Reference proteome</keyword>
<proteinExistence type="predicted"/>
<accession>A0A2S1R2W1</accession>
<dbReference type="SUPFAM" id="SSF49464">
    <property type="entry name" value="Carboxypeptidase regulatory domain-like"/>
    <property type="match status" value="1"/>
</dbReference>
<evidence type="ECO:0000313" key="1">
    <source>
        <dbReference type="EMBL" id="AWH86985.1"/>
    </source>
</evidence>
<dbReference type="OrthoDB" id="9768177at2"/>
<dbReference type="Pfam" id="PF13715">
    <property type="entry name" value="CarbopepD_reg_2"/>
    <property type="match status" value="1"/>
</dbReference>
<evidence type="ECO:0008006" key="3">
    <source>
        <dbReference type="Google" id="ProtNLM"/>
    </source>
</evidence>
<dbReference type="AlphaFoldDB" id="A0A2S1R2W1"/>
<dbReference type="EMBL" id="CP029186">
    <property type="protein sequence ID" value="AWH86985.1"/>
    <property type="molecule type" value="Genomic_DNA"/>
</dbReference>